<gene>
    <name evidence="1" type="ORF">AVEN_235144_1</name>
</gene>
<dbReference type="EMBL" id="BGPR01023299">
    <property type="protein sequence ID" value="GBN90382.1"/>
    <property type="molecule type" value="Genomic_DNA"/>
</dbReference>
<evidence type="ECO:0000313" key="1">
    <source>
        <dbReference type="EMBL" id="GBN90382.1"/>
    </source>
</evidence>
<comment type="caution">
    <text evidence="1">The sequence shown here is derived from an EMBL/GenBank/DDBJ whole genome shotgun (WGS) entry which is preliminary data.</text>
</comment>
<reference evidence="1 2" key="1">
    <citation type="journal article" date="2019" name="Sci. Rep.">
        <title>Orb-weaving spider Araneus ventricosus genome elucidates the spidroin gene catalogue.</title>
        <authorList>
            <person name="Kono N."/>
            <person name="Nakamura H."/>
            <person name="Ohtoshi R."/>
            <person name="Moran D.A.P."/>
            <person name="Shinohara A."/>
            <person name="Yoshida Y."/>
            <person name="Fujiwara M."/>
            <person name="Mori M."/>
            <person name="Tomita M."/>
            <person name="Arakawa K."/>
        </authorList>
    </citation>
    <scope>NUCLEOTIDE SEQUENCE [LARGE SCALE GENOMIC DNA]</scope>
</reference>
<sequence>MPSLKQNLQEGLLPVLEEEWKFGAQNASTSESDPSFEEVVPSLVSSSAGDFSDTDCLQEQQQRRFHFTALGRF</sequence>
<protein>
    <submittedName>
        <fullName evidence="1">Uncharacterized protein</fullName>
    </submittedName>
</protein>
<proteinExistence type="predicted"/>
<name>A0A4Y2SPY8_ARAVE</name>
<dbReference type="AlphaFoldDB" id="A0A4Y2SPY8"/>
<dbReference type="Proteomes" id="UP000499080">
    <property type="component" value="Unassembled WGS sequence"/>
</dbReference>
<accession>A0A4Y2SPY8</accession>
<evidence type="ECO:0000313" key="2">
    <source>
        <dbReference type="Proteomes" id="UP000499080"/>
    </source>
</evidence>
<keyword evidence="2" id="KW-1185">Reference proteome</keyword>
<organism evidence="1 2">
    <name type="scientific">Araneus ventricosus</name>
    <name type="common">Orbweaver spider</name>
    <name type="synonym">Epeira ventricosa</name>
    <dbReference type="NCBI Taxonomy" id="182803"/>
    <lineage>
        <taxon>Eukaryota</taxon>
        <taxon>Metazoa</taxon>
        <taxon>Ecdysozoa</taxon>
        <taxon>Arthropoda</taxon>
        <taxon>Chelicerata</taxon>
        <taxon>Arachnida</taxon>
        <taxon>Araneae</taxon>
        <taxon>Araneomorphae</taxon>
        <taxon>Entelegynae</taxon>
        <taxon>Araneoidea</taxon>
        <taxon>Araneidae</taxon>
        <taxon>Araneus</taxon>
    </lineage>
</organism>